<dbReference type="Gene3D" id="3.10.100.10">
    <property type="entry name" value="Mannose-Binding Protein A, subunit A"/>
    <property type="match status" value="1"/>
</dbReference>
<accession>A0AAV4CP05</accession>
<dbReference type="InterPro" id="IPR001304">
    <property type="entry name" value="C-type_lectin-like"/>
</dbReference>
<dbReference type="SUPFAM" id="SSF56436">
    <property type="entry name" value="C-type lectin-like"/>
    <property type="match status" value="1"/>
</dbReference>
<sequence length="213" mass="23980">MTLCTVDVSEGFKGDFLCGDSGFTALSNYRTCYFYSRTEKDYSGAAADCSSRNAALLTIPDAATDDVITNSVKFQFDSWFGLRFTSLNTWNWTSTNTKASAPPIVPSFTHASPGKCTADCANPYSCLTRQVHRRLCHHLLMPHMIFDYLMTKLDIDFVNTDTAAKPTLARLSQSNKHKCYLHGWGTHEHNVPCGRNRFERVHVFNVTQQRDEA</sequence>
<proteinExistence type="predicted"/>
<gene>
    <name evidence="2" type="ORF">PoB_006012800</name>
</gene>
<dbReference type="SMART" id="SM00034">
    <property type="entry name" value="CLECT"/>
    <property type="match status" value="1"/>
</dbReference>
<keyword evidence="3" id="KW-1185">Reference proteome</keyword>
<dbReference type="Proteomes" id="UP000735302">
    <property type="component" value="Unassembled WGS sequence"/>
</dbReference>
<comment type="caution">
    <text evidence="2">The sequence shown here is derived from an EMBL/GenBank/DDBJ whole genome shotgun (WGS) entry which is preliminary data.</text>
</comment>
<dbReference type="PROSITE" id="PS50041">
    <property type="entry name" value="C_TYPE_LECTIN_2"/>
    <property type="match status" value="1"/>
</dbReference>
<dbReference type="Pfam" id="PF00059">
    <property type="entry name" value="Lectin_C"/>
    <property type="match status" value="1"/>
</dbReference>
<name>A0AAV4CP05_9GAST</name>
<reference evidence="2 3" key="1">
    <citation type="journal article" date="2021" name="Elife">
        <title>Chloroplast acquisition without the gene transfer in kleptoplastic sea slugs, Plakobranchus ocellatus.</title>
        <authorList>
            <person name="Maeda T."/>
            <person name="Takahashi S."/>
            <person name="Yoshida T."/>
            <person name="Shimamura S."/>
            <person name="Takaki Y."/>
            <person name="Nagai Y."/>
            <person name="Toyoda A."/>
            <person name="Suzuki Y."/>
            <person name="Arimoto A."/>
            <person name="Ishii H."/>
            <person name="Satoh N."/>
            <person name="Nishiyama T."/>
            <person name="Hasebe M."/>
            <person name="Maruyama T."/>
            <person name="Minagawa J."/>
            <person name="Obokata J."/>
            <person name="Shigenobu S."/>
        </authorList>
    </citation>
    <scope>NUCLEOTIDE SEQUENCE [LARGE SCALE GENOMIC DNA]</scope>
</reference>
<evidence type="ECO:0000313" key="2">
    <source>
        <dbReference type="EMBL" id="GFO33623.1"/>
    </source>
</evidence>
<evidence type="ECO:0000259" key="1">
    <source>
        <dbReference type="PROSITE" id="PS50041"/>
    </source>
</evidence>
<feature type="domain" description="C-type lectin" evidence="1">
    <location>
        <begin position="28"/>
        <end position="136"/>
    </location>
</feature>
<dbReference type="AlphaFoldDB" id="A0AAV4CP05"/>
<dbReference type="EMBL" id="BLXT01006818">
    <property type="protein sequence ID" value="GFO33623.1"/>
    <property type="molecule type" value="Genomic_DNA"/>
</dbReference>
<evidence type="ECO:0000313" key="3">
    <source>
        <dbReference type="Proteomes" id="UP000735302"/>
    </source>
</evidence>
<organism evidence="2 3">
    <name type="scientific">Plakobranchus ocellatus</name>
    <dbReference type="NCBI Taxonomy" id="259542"/>
    <lineage>
        <taxon>Eukaryota</taxon>
        <taxon>Metazoa</taxon>
        <taxon>Spiralia</taxon>
        <taxon>Lophotrochozoa</taxon>
        <taxon>Mollusca</taxon>
        <taxon>Gastropoda</taxon>
        <taxon>Heterobranchia</taxon>
        <taxon>Euthyneura</taxon>
        <taxon>Panpulmonata</taxon>
        <taxon>Sacoglossa</taxon>
        <taxon>Placobranchoidea</taxon>
        <taxon>Plakobranchidae</taxon>
        <taxon>Plakobranchus</taxon>
    </lineage>
</organism>
<dbReference type="InterPro" id="IPR016187">
    <property type="entry name" value="CTDL_fold"/>
</dbReference>
<dbReference type="InterPro" id="IPR016186">
    <property type="entry name" value="C-type_lectin-like/link_sf"/>
</dbReference>
<protein>
    <submittedName>
        <fullName evidence="2">Early activation antigen cd69</fullName>
    </submittedName>
</protein>